<comment type="subcellular location">
    <subcellularLocation>
        <location evidence="1">Membrane</location>
        <topology evidence="1">Multi-pass membrane protein</topology>
    </subcellularLocation>
</comment>
<evidence type="ECO:0000256" key="3">
    <source>
        <dbReference type="ARBA" id="ARBA00022989"/>
    </source>
</evidence>
<dbReference type="PROSITE" id="PS50850">
    <property type="entry name" value="MFS"/>
    <property type="match status" value="1"/>
</dbReference>
<dbReference type="PANTHER" id="PTHR23530:SF1">
    <property type="entry name" value="PERMEASE, MAJOR FACILITATOR SUPERFAMILY-RELATED"/>
    <property type="match status" value="1"/>
</dbReference>
<name>V5WFJ6_9SPIO</name>
<dbReference type="eggNOG" id="COG0477">
    <property type="taxonomic scope" value="Bacteria"/>
</dbReference>
<dbReference type="AlphaFoldDB" id="V5WFJ6"/>
<evidence type="ECO:0000256" key="4">
    <source>
        <dbReference type="ARBA" id="ARBA00023136"/>
    </source>
</evidence>
<reference evidence="7 8" key="1">
    <citation type="journal article" date="2015" name="Stand. Genomic Sci.">
        <title>Complete genome sequence and description of Salinispira pacifica gen. nov., sp. nov., a novel spirochaete isolated form a hypersaline microbial mat.</title>
        <authorList>
            <person name="Ben Hania W."/>
            <person name="Joseph M."/>
            <person name="Schumann P."/>
            <person name="Bunk B."/>
            <person name="Fiebig A."/>
            <person name="Sproer C."/>
            <person name="Klenk H.P."/>
            <person name="Fardeau M.L."/>
            <person name="Spring S."/>
        </authorList>
    </citation>
    <scope>NUCLEOTIDE SEQUENCE [LARGE SCALE GENOMIC DNA]</scope>
    <source>
        <strain evidence="7 8">L21-RPul-D2</strain>
    </source>
</reference>
<protein>
    <submittedName>
        <fullName evidence="7">Putative transport protein</fullName>
    </submittedName>
</protein>
<accession>V5WFJ6</accession>
<keyword evidence="8" id="KW-1185">Reference proteome</keyword>
<evidence type="ECO:0000313" key="7">
    <source>
        <dbReference type="EMBL" id="AHC14415.1"/>
    </source>
</evidence>
<dbReference type="InterPro" id="IPR005829">
    <property type="entry name" value="Sugar_transporter_CS"/>
</dbReference>
<dbReference type="SUPFAM" id="SSF103473">
    <property type="entry name" value="MFS general substrate transporter"/>
    <property type="match status" value="1"/>
</dbReference>
<evidence type="ECO:0000313" key="8">
    <source>
        <dbReference type="Proteomes" id="UP000018680"/>
    </source>
</evidence>
<sequence>MDVHRNIRLLYIFNFLTDFKLWAAVAVLIFSRESGSYLGGMAVFSVMTLSSALFEIPTGLISDHFGRKAGIISGAASALTGSLFFALDNGYASLLVGAAFFGLSASIYSGNNDAFLYDFLKSRGEQKEYAHYLGRVSSMFQLALAISAVAGGILASVSYSLVMWLSVIPQLGCFIIAFFFEDTAVDTRRKDPLLQLRAAFREFRRNPVLRKISSASVIGHSFGEAGYQFQAAFFATLWPVWAIGIAKTLANLGAAVSFHYSGRITRRFGRLKSVIFTRLAGRGLHAAALLLAGPVSPLLIASTSLMFGVQTVGENSLQQDEFSPRQRATMGSIVSLAGSAVFALASLLLGWLGDLLGIINAYLLLQAVLLIPAWMLYRVYRGRSSAAEDKAEKIRR</sequence>
<dbReference type="Pfam" id="PF07690">
    <property type="entry name" value="MFS_1"/>
    <property type="match status" value="1"/>
</dbReference>
<feature type="transmembrane region" description="Helical" evidence="5">
    <location>
        <begin position="132"/>
        <end position="155"/>
    </location>
</feature>
<keyword evidence="2 5" id="KW-0812">Transmembrane</keyword>
<dbReference type="InterPro" id="IPR036259">
    <property type="entry name" value="MFS_trans_sf"/>
</dbReference>
<feature type="transmembrane region" description="Helical" evidence="5">
    <location>
        <begin position="37"/>
        <end position="57"/>
    </location>
</feature>
<evidence type="ECO:0000256" key="1">
    <source>
        <dbReference type="ARBA" id="ARBA00004141"/>
    </source>
</evidence>
<feature type="transmembrane region" description="Helical" evidence="5">
    <location>
        <begin position="69"/>
        <end position="87"/>
    </location>
</feature>
<feature type="transmembrane region" description="Helical" evidence="5">
    <location>
        <begin position="358"/>
        <end position="377"/>
    </location>
</feature>
<feature type="transmembrane region" description="Helical" evidence="5">
    <location>
        <begin position="9"/>
        <end position="31"/>
    </location>
</feature>
<feature type="domain" description="Major facilitator superfamily (MFS) profile" evidence="6">
    <location>
        <begin position="1"/>
        <end position="384"/>
    </location>
</feature>
<dbReference type="InterPro" id="IPR011701">
    <property type="entry name" value="MFS"/>
</dbReference>
<gene>
    <name evidence="7" type="ORF">L21SP2_0997</name>
</gene>
<dbReference type="PROSITE" id="PS00216">
    <property type="entry name" value="SUGAR_TRANSPORT_1"/>
    <property type="match status" value="1"/>
</dbReference>
<evidence type="ECO:0000256" key="2">
    <source>
        <dbReference type="ARBA" id="ARBA00022692"/>
    </source>
</evidence>
<keyword evidence="3 5" id="KW-1133">Transmembrane helix</keyword>
<dbReference type="Proteomes" id="UP000018680">
    <property type="component" value="Chromosome"/>
</dbReference>
<evidence type="ECO:0000256" key="5">
    <source>
        <dbReference type="SAM" id="Phobius"/>
    </source>
</evidence>
<dbReference type="EMBL" id="CP006939">
    <property type="protein sequence ID" value="AHC14415.1"/>
    <property type="molecule type" value="Genomic_DNA"/>
</dbReference>
<evidence type="ECO:0000259" key="6">
    <source>
        <dbReference type="PROSITE" id="PS50850"/>
    </source>
</evidence>
<dbReference type="InterPro" id="IPR020846">
    <property type="entry name" value="MFS_dom"/>
</dbReference>
<organism evidence="7 8">
    <name type="scientific">Salinispira pacifica</name>
    <dbReference type="NCBI Taxonomy" id="1307761"/>
    <lineage>
        <taxon>Bacteria</taxon>
        <taxon>Pseudomonadati</taxon>
        <taxon>Spirochaetota</taxon>
        <taxon>Spirochaetia</taxon>
        <taxon>Spirochaetales</taxon>
        <taxon>Spirochaetaceae</taxon>
        <taxon>Salinispira</taxon>
    </lineage>
</organism>
<dbReference type="GO" id="GO:0016020">
    <property type="term" value="C:membrane"/>
    <property type="evidence" value="ECO:0007669"/>
    <property type="project" value="UniProtKB-SubCell"/>
</dbReference>
<dbReference type="STRING" id="1307761.L21SP2_0997"/>
<dbReference type="InterPro" id="IPR053160">
    <property type="entry name" value="MFS_DHA3_Transporter"/>
</dbReference>
<feature type="transmembrane region" description="Helical" evidence="5">
    <location>
        <begin position="333"/>
        <end position="352"/>
    </location>
</feature>
<dbReference type="HOGENOM" id="CLU_046685_4_1_12"/>
<dbReference type="Gene3D" id="1.20.1250.20">
    <property type="entry name" value="MFS general substrate transporter like domains"/>
    <property type="match status" value="1"/>
</dbReference>
<keyword evidence="4 5" id="KW-0472">Membrane</keyword>
<dbReference type="GO" id="GO:0022857">
    <property type="term" value="F:transmembrane transporter activity"/>
    <property type="evidence" value="ECO:0007669"/>
    <property type="project" value="InterPro"/>
</dbReference>
<feature type="transmembrane region" description="Helical" evidence="5">
    <location>
        <begin position="161"/>
        <end position="180"/>
    </location>
</feature>
<dbReference type="OrthoDB" id="9816124at2"/>
<dbReference type="PANTHER" id="PTHR23530">
    <property type="entry name" value="TRANSPORT PROTEIN-RELATED"/>
    <property type="match status" value="1"/>
</dbReference>
<dbReference type="KEGG" id="slr:L21SP2_0997"/>
<feature type="transmembrane region" description="Helical" evidence="5">
    <location>
        <begin position="93"/>
        <end position="111"/>
    </location>
</feature>
<proteinExistence type="predicted"/>